<feature type="transmembrane region" description="Helical" evidence="6">
    <location>
        <begin position="750"/>
        <end position="768"/>
    </location>
</feature>
<feature type="transmembrane region" description="Helical" evidence="6">
    <location>
        <begin position="340"/>
        <end position="358"/>
    </location>
</feature>
<organism evidence="8 9">
    <name type="scientific">Trichuris trichiura</name>
    <name type="common">Whipworm</name>
    <name type="synonym">Trichocephalus trichiurus</name>
    <dbReference type="NCBI Taxonomy" id="36087"/>
    <lineage>
        <taxon>Eukaryota</taxon>
        <taxon>Metazoa</taxon>
        <taxon>Ecdysozoa</taxon>
        <taxon>Nematoda</taxon>
        <taxon>Enoplea</taxon>
        <taxon>Dorylaimia</taxon>
        <taxon>Trichinellida</taxon>
        <taxon>Trichuridae</taxon>
        <taxon>Trichuris</taxon>
    </lineage>
</organism>
<dbReference type="Gene3D" id="3.30.750.24">
    <property type="entry name" value="STAS domain"/>
    <property type="match status" value="2"/>
</dbReference>
<dbReference type="InterPro" id="IPR002645">
    <property type="entry name" value="STAS_dom"/>
</dbReference>
<feature type="transmembrane region" description="Helical" evidence="6">
    <location>
        <begin position="172"/>
        <end position="190"/>
    </location>
</feature>
<dbReference type="SUPFAM" id="SSF52091">
    <property type="entry name" value="SpoIIaa-like"/>
    <property type="match status" value="2"/>
</dbReference>
<evidence type="ECO:0000313" key="8">
    <source>
        <dbReference type="EMBL" id="CDW51824.1"/>
    </source>
</evidence>
<dbReference type="InterPro" id="IPR036513">
    <property type="entry name" value="STAS_dom_sf"/>
</dbReference>
<feature type="transmembrane region" description="Helical" evidence="6">
    <location>
        <begin position="676"/>
        <end position="699"/>
    </location>
</feature>
<dbReference type="PANTHER" id="PTHR11814">
    <property type="entry name" value="SULFATE TRANSPORTER"/>
    <property type="match status" value="1"/>
</dbReference>
<evidence type="ECO:0000256" key="1">
    <source>
        <dbReference type="ARBA" id="ARBA00004141"/>
    </source>
</evidence>
<dbReference type="AlphaFoldDB" id="A0A077YVP6"/>
<feature type="transmembrane region" description="Helical" evidence="6">
    <location>
        <begin position="370"/>
        <end position="392"/>
    </location>
</feature>
<name>A0A077YVP6_TRITR</name>
<dbReference type="Pfam" id="PF01740">
    <property type="entry name" value="STAS"/>
    <property type="match status" value="2"/>
</dbReference>
<keyword evidence="9" id="KW-1185">Reference proteome</keyword>
<feature type="transmembrane region" description="Helical" evidence="6">
    <location>
        <begin position="822"/>
        <end position="846"/>
    </location>
</feature>
<feature type="transmembrane region" description="Helical" evidence="6">
    <location>
        <begin position="115"/>
        <end position="137"/>
    </location>
</feature>
<feature type="region of interest" description="Disordered" evidence="5">
    <location>
        <begin position="534"/>
        <end position="555"/>
    </location>
</feature>
<feature type="transmembrane region" description="Helical" evidence="6">
    <location>
        <begin position="780"/>
        <end position="802"/>
    </location>
</feature>
<dbReference type="GO" id="GO:0016020">
    <property type="term" value="C:membrane"/>
    <property type="evidence" value="ECO:0007669"/>
    <property type="project" value="UniProtKB-SubCell"/>
</dbReference>
<feature type="transmembrane region" description="Helical" evidence="6">
    <location>
        <begin position="711"/>
        <end position="730"/>
    </location>
</feature>
<comment type="subcellular location">
    <subcellularLocation>
        <location evidence="1">Membrane</location>
        <topology evidence="1">Multi-pass membrane protein</topology>
    </subcellularLocation>
</comment>
<dbReference type="Proteomes" id="UP000030665">
    <property type="component" value="Unassembled WGS sequence"/>
</dbReference>
<evidence type="ECO:0000256" key="4">
    <source>
        <dbReference type="ARBA" id="ARBA00023136"/>
    </source>
</evidence>
<evidence type="ECO:0000259" key="7">
    <source>
        <dbReference type="PROSITE" id="PS50801"/>
    </source>
</evidence>
<dbReference type="GO" id="GO:0055085">
    <property type="term" value="P:transmembrane transport"/>
    <property type="evidence" value="ECO:0007669"/>
    <property type="project" value="InterPro"/>
</dbReference>
<feature type="domain" description="STAS" evidence="7">
    <location>
        <begin position="474"/>
        <end position="582"/>
    </location>
</feature>
<feature type="transmembrane region" description="Helical" evidence="6">
    <location>
        <begin position="88"/>
        <end position="108"/>
    </location>
</feature>
<dbReference type="EMBL" id="HG805810">
    <property type="protein sequence ID" value="CDW51824.1"/>
    <property type="molecule type" value="Genomic_DNA"/>
</dbReference>
<keyword evidence="3 6" id="KW-1133">Transmembrane helix</keyword>
<feature type="transmembrane region" description="Helical" evidence="6">
    <location>
        <begin position="211"/>
        <end position="236"/>
    </location>
</feature>
<evidence type="ECO:0000256" key="5">
    <source>
        <dbReference type="SAM" id="MobiDB-lite"/>
    </source>
</evidence>
<protein>
    <submittedName>
        <fullName evidence="8">Sulfate tra GLY and STAS and Sulfate transp domai n containing protein</fullName>
    </submittedName>
</protein>
<dbReference type="InterPro" id="IPR001902">
    <property type="entry name" value="SLC26A/SulP_fam"/>
</dbReference>
<feature type="transmembrane region" description="Helical" evidence="6">
    <location>
        <begin position="931"/>
        <end position="954"/>
    </location>
</feature>
<proteinExistence type="predicted"/>
<dbReference type="Pfam" id="PF00916">
    <property type="entry name" value="Sulfate_transp"/>
    <property type="match status" value="2"/>
</dbReference>
<gene>
    <name evidence="8" type="ORF">TTRE_0000008301</name>
</gene>
<feature type="transmembrane region" description="Helical" evidence="6">
    <location>
        <begin position="35"/>
        <end position="53"/>
    </location>
</feature>
<reference evidence="8" key="2">
    <citation type="submission" date="2014-03" db="EMBL/GenBank/DDBJ databases">
        <title>The whipworm genome and dual-species transcriptomics of an intimate host-pathogen interaction.</title>
        <authorList>
            <person name="Foth B.J."/>
            <person name="Tsai I.J."/>
            <person name="Reid A.J."/>
            <person name="Bancroft A.J."/>
            <person name="Nichol S."/>
            <person name="Tracey A."/>
            <person name="Holroyd N."/>
            <person name="Cotton J.A."/>
            <person name="Stanley E.J."/>
            <person name="Zarowiecki M."/>
            <person name="Liu J.Z."/>
            <person name="Huckvale T."/>
            <person name="Cooper P.J."/>
            <person name="Grencis R.K."/>
            <person name="Berriman M."/>
        </authorList>
    </citation>
    <scope>NUCLEOTIDE SEQUENCE [LARGE SCALE GENOMIC DNA]</scope>
</reference>
<evidence type="ECO:0000313" key="9">
    <source>
        <dbReference type="Proteomes" id="UP000030665"/>
    </source>
</evidence>
<feature type="transmembrane region" description="Helical" evidence="6">
    <location>
        <begin position="1077"/>
        <end position="1107"/>
    </location>
</feature>
<sequence>MAYGTLAGLDAAHGLYTSFFPGLLYFFLGTSRHNSLGVFAVISMMVSSVRFRFVPEEIDYGLQMNYTNTTGGDSGAIVLPTSRVSPEAVVATLTFATGVFSASLRIIFAIVKVGFLSVLISDQVSAGFTTAAGVHVLSAQLDKLFGVKISRHSGPGKLVLIVVDIFRELKNAHLPSVLMSLAAFILLCFIKEVLNPYCAKRFMKGIPIPGDMILVVIHFSKPAMLIILGTLLSHFLKLQSYGMDIVGHIPSGIPSPALPDFSLFVPILVDALTICIVCYCVSISLAQIFAKKFHYEVDSDQEFFALGVCQFVSSFFGCIPTCAAMGRTMVLVSSGGRSQFSSLIASIIVLLVIYWIGPLLESLPEVWKEIYFSFLHGVFLECIIVFVICGGLQKKTSYVILRFTRLLPIDILCYLLGNMDGHFSRNCFTGHYVWSGCWRLLCIPLLRTWFYGVLKKLSVLGAIPQTDLYCDRDSYEELSSVDGIIIVTWKAPLFYGNAKCFETQVLKELNRSWSTVRADCFVVQISGVTLQPKPKGEKVNAAPASNGQPKSEDVAETESRLPFLILDFSKVSAVDTSGMHSIGQQSVFQIVELAGNYGATCYIACCAASVIASLPMDRWRRTAVSSLKTYIPIFRWLSNYDWRKDFVSDVICGLIVGIMQVPQGCPSNVLSISKSMAYAMLAGLHPVHGLYTSFFANLLYCAFGTSHHISFGTFAIISIMTSSVHINGVSLISPNFNSTSDQELSARGEVASALTFLVGTIQLSFGLLRLGCLAQYFSDPLISGFTCGAAVHILCSQLFTVIGVEMIHYKVPWKLFAHIRDLVFNLPNCNIATLVSSIVAITTLSVMKCFDKFIIRPFCGYPFPSELLLVYSVLFCKYMLLVSIPVFRFTSLSSHYGIKLVRPVPSGYHEDRTMRAISTMFRIPSPEPPHFHIFASIFSDALCIAVVSFSLSVSMGKLFAKKYHYVIDADQEWRAYGIVHLVSSLFSCQVSSASLTRSLVLSESGGQTQLSSALYFFVVHFSRISRRSVYFGNSLRGYYYTCSFKFILASIVIVALRGSAAQFKQLPVLWKTSKSDLAVWLVSFYAAVILDALWGLILGVLFSLALLNRQLQRYLEDHTVCIHRLDSTVKAFMFRYSQEHRCEQSGILLPVARNNVLGGLRICTIQYGGPVCFLTAEGFRDFVVNAYGLPGHEISTTSLKRAGNSLEALLEQEYTSEAGHKTVAIIDGSKIAFMDASGADVFRQTLNDLEAVGVTVILASFTEKTAKFLKKYGVPETGDSICVPIESAMEIAKKMQQ</sequence>
<feature type="transmembrane region" description="Helical" evidence="6">
    <location>
        <begin position="263"/>
        <end position="286"/>
    </location>
</feature>
<reference evidence="8" key="1">
    <citation type="submission" date="2014-01" db="EMBL/GenBank/DDBJ databases">
        <authorList>
            <person name="Aslett M."/>
        </authorList>
    </citation>
    <scope>NUCLEOTIDE SEQUENCE</scope>
</reference>
<evidence type="ECO:0000256" key="2">
    <source>
        <dbReference type="ARBA" id="ARBA00022692"/>
    </source>
</evidence>
<dbReference type="PROSITE" id="PS50801">
    <property type="entry name" value="STAS"/>
    <property type="match status" value="2"/>
</dbReference>
<dbReference type="InterPro" id="IPR011547">
    <property type="entry name" value="SLC26A/SulP_dom"/>
</dbReference>
<accession>A0A077YVP6</accession>
<dbReference type="OrthoDB" id="288203at2759"/>
<feature type="transmembrane region" description="Helical" evidence="6">
    <location>
        <begin position="1037"/>
        <end position="1057"/>
    </location>
</feature>
<evidence type="ECO:0000256" key="6">
    <source>
        <dbReference type="SAM" id="Phobius"/>
    </source>
</evidence>
<evidence type="ECO:0000256" key="3">
    <source>
        <dbReference type="ARBA" id="ARBA00022989"/>
    </source>
</evidence>
<feature type="transmembrane region" description="Helical" evidence="6">
    <location>
        <begin position="6"/>
        <end position="28"/>
    </location>
</feature>
<keyword evidence="4 6" id="KW-0472">Membrane</keyword>
<feature type="domain" description="STAS" evidence="7">
    <location>
        <begin position="1165"/>
        <end position="1297"/>
    </location>
</feature>
<dbReference type="STRING" id="36087.A0A077YVP6"/>
<feature type="transmembrane region" description="Helical" evidence="6">
    <location>
        <begin position="867"/>
        <end position="887"/>
    </location>
</feature>
<keyword evidence="2 6" id="KW-0812">Transmembrane</keyword>